<dbReference type="Gene3D" id="2.40.330.10">
    <property type="entry name" value="DNA-binding pseudobarrel domain"/>
    <property type="match status" value="1"/>
</dbReference>
<comment type="subcellular location">
    <subcellularLocation>
        <location evidence="1">Nucleus</location>
    </subcellularLocation>
</comment>
<accession>A0AAV3R8V1</accession>
<protein>
    <recommendedName>
        <fullName evidence="8">B3 domain-containing protein</fullName>
    </recommendedName>
</protein>
<dbReference type="SUPFAM" id="SSF101936">
    <property type="entry name" value="DNA-binding pseudobarrel domain"/>
    <property type="match status" value="1"/>
</dbReference>
<reference evidence="6 7" key="1">
    <citation type="submission" date="2024-01" db="EMBL/GenBank/DDBJ databases">
        <title>The complete chloroplast genome sequence of Lithospermum erythrorhizon: insights into the phylogenetic relationship among Boraginaceae species and the maternal lineages of purple gromwells.</title>
        <authorList>
            <person name="Okada T."/>
            <person name="Watanabe K."/>
        </authorList>
    </citation>
    <scope>NUCLEOTIDE SEQUENCE [LARGE SCALE GENOMIC DNA]</scope>
</reference>
<keyword evidence="5" id="KW-0539">Nucleus</keyword>
<dbReference type="PANTHER" id="PTHR31541">
    <property type="entry name" value="B3 DOMAIN PLANT PROTEIN-RELATED"/>
    <property type="match status" value="1"/>
</dbReference>
<evidence type="ECO:0000256" key="4">
    <source>
        <dbReference type="ARBA" id="ARBA00023163"/>
    </source>
</evidence>
<keyword evidence="2" id="KW-0805">Transcription regulation</keyword>
<sequence length="285" mass="32296">MVTYEDVKHLEGKVNFSKLDILAEVAAIASKLYYSSKNNKRKSPSSSLDFLASSDEIPRKKRCLRKPWNEKDNTNSLGSYSSSESEKRKEWALLENPIITDEKNNTNCSSGLKLKFKLNTGNNQERAITTSGSEILANGPPRVDVNNQGAPLSGLPEYLQQRVLELGGGRQVSECILVVKKKLFMSDVKDQQSRFLIPHTQMREFLKEHEKPALPFDVQIIEPFYQERTDNVVLVQWGNNLVLRETWNRIVERNGLQIGSNLQLWAVRYDDGQLVFVLVDVAGGI</sequence>
<organism evidence="6 7">
    <name type="scientific">Lithospermum erythrorhizon</name>
    <name type="common">Purple gromwell</name>
    <name type="synonym">Lithospermum officinale var. erythrorhizon</name>
    <dbReference type="NCBI Taxonomy" id="34254"/>
    <lineage>
        <taxon>Eukaryota</taxon>
        <taxon>Viridiplantae</taxon>
        <taxon>Streptophyta</taxon>
        <taxon>Embryophyta</taxon>
        <taxon>Tracheophyta</taxon>
        <taxon>Spermatophyta</taxon>
        <taxon>Magnoliopsida</taxon>
        <taxon>eudicotyledons</taxon>
        <taxon>Gunneridae</taxon>
        <taxon>Pentapetalae</taxon>
        <taxon>asterids</taxon>
        <taxon>lamiids</taxon>
        <taxon>Boraginales</taxon>
        <taxon>Boraginaceae</taxon>
        <taxon>Boraginoideae</taxon>
        <taxon>Lithospermeae</taxon>
        <taxon>Lithospermum</taxon>
    </lineage>
</organism>
<proteinExistence type="predicted"/>
<dbReference type="AlphaFoldDB" id="A0AAV3R8V1"/>
<evidence type="ECO:0000256" key="1">
    <source>
        <dbReference type="ARBA" id="ARBA00004123"/>
    </source>
</evidence>
<evidence type="ECO:0000256" key="3">
    <source>
        <dbReference type="ARBA" id="ARBA00023125"/>
    </source>
</evidence>
<dbReference type="GO" id="GO:0003677">
    <property type="term" value="F:DNA binding"/>
    <property type="evidence" value="ECO:0007669"/>
    <property type="project" value="UniProtKB-KW"/>
</dbReference>
<evidence type="ECO:0000313" key="7">
    <source>
        <dbReference type="Proteomes" id="UP001454036"/>
    </source>
</evidence>
<dbReference type="InterPro" id="IPR015300">
    <property type="entry name" value="DNA-bd_pseudobarrel_sf"/>
</dbReference>
<keyword evidence="3" id="KW-0238">DNA-binding</keyword>
<evidence type="ECO:0000313" key="6">
    <source>
        <dbReference type="EMBL" id="GAA0171651.1"/>
    </source>
</evidence>
<dbReference type="EMBL" id="BAABME010007766">
    <property type="protein sequence ID" value="GAA0171651.1"/>
    <property type="molecule type" value="Genomic_DNA"/>
</dbReference>
<dbReference type="GO" id="GO:0005634">
    <property type="term" value="C:nucleus"/>
    <property type="evidence" value="ECO:0007669"/>
    <property type="project" value="UniProtKB-SubCell"/>
</dbReference>
<gene>
    <name evidence="6" type="ORF">LIER_25634</name>
</gene>
<evidence type="ECO:0000256" key="5">
    <source>
        <dbReference type="ARBA" id="ARBA00023242"/>
    </source>
</evidence>
<evidence type="ECO:0008006" key="8">
    <source>
        <dbReference type="Google" id="ProtNLM"/>
    </source>
</evidence>
<dbReference type="Proteomes" id="UP001454036">
    <property type="component" value="Unassembled WGS sequence"/>
</dbReference>
<evidence type="ECO:0000256" key="2">
    <source>
        <dbReference type="ARBA" id="ARBA00023015"/>
    </source>
</evidence>
<keyword evidence="4" id="KW-0804">Transcription</keyword>
<dbReference type="PANTHER" id="PTHR31541:SF25">
    <property type="entry name" value="GAMMA-GLIADIN B"/>
    <property type="match status" value="1"/>
</dbReference>
<keyword evidence="7" id="KW-1185">Reference proteome</keyword>
<comment type="caution">
    <text evidence="6">The sequence shown here is derived from an EMBL/GenBank/DDBJ whole genome shotgun (WGS) entry which is preliminary data.</text>
</comment>
<dbReference type="InterPro" id="IPR005508">
    <property type="entry name" value="At2g31720-like"/>
</dbReference>
<name>A0AAV3R8V1_LITER</name>